<organism evidence="1">
    <name type="scientific">marine metagenome</name>
    <dbReference type="NCBI Taxonomy" id="408172"/>
    <lineage>
        <taxon>unclassified sequences</taxon>
        <taxon>metagenomes</taxon>
        <taxon>ecological metagenomes</taxon>
    </lineage>
</organism>
<dbReference type="EMBL" id="UINC01155976">
    <property type="protein sequence ID" value="SVD52141.1"/>
    <property type="molecule type" value="Genomic_DNA"/>
</dbReference>
<dbReference type="AlphaFoldDB" id="A0A382W1X6"/>
<sequence>MAFQMATVCMKGDPDRTPADVIRLKIHLDRQRLLVHEGMILTNFNVLTDYEPEDFLNEEAYFIDDPHSRSSYRTVAVEHLKEGEHPSFATRHVFKNTKFGEKDKTMFIDCKVIPRGVSHSILFSSLPEKGNPNHSSFTIEEEDRKEIILNNWATLNYCVDWTDTEPTALLPYFFQHNYSEHEALVEKMNDVEVTSKYETFQHFIEGEYEEFLLPFQPAIVGKYYASNKEKNLELNEA</sequence>
<proteinExistence type="predicted"/>
<feature type="non-terminal residue" evidence="1">
    <location>
        <position position="237"/>
    </location>
</feature>
<reference evidence="1" key="1">
    <citation type="submission" date="2018-05" db="EMBL/GenBank/DDBJ databases">
        <authorList>
            <person name="Lanie J.A."/>
            <person name="Ng W.-L."/>
            <person name="Kazmierczak K.M."/>
            <person name="Andrzejewski T.M."/>
            <person name="Davidsen T.M."/>
            <person name="Wayne K.J."/>
            <person name="Tettelin H."/>
            <person name="Glass J.I."/>
            <person name="Rusch D."/>
            <person name="Podicherti R."/>
            <person name="Tsui H.-C.T."/>
            <person name="Winkler M.E."/>
        </authorList>
    </citation>
    <scope>NUCLEOTIDE SEQUENCE</scope>
</reference>
<protein>
    <submittedName>
        <fullName evidence="1">Uncharacterized protein</fullName>
    </submittedName>
</protein>
<accession>A0A382W1X6</accession>
<gene>
    <name evidence="1" type="ORF">METZ01_LOCUS404995</name>
</gene>
<evidence type="ECO:0000313" key="1">
    <source>
        <dbReference type="EMBL" id="SVD52141.1"/>
    </source>
</evidence>
<name>A0A382W1X6_9ZZZZ</name>